<feature type="region of interest" description="Disordered" evidence="13">
    <location>
        <begin position="89"/>
        <end position="115"/>
    </location>
</feature>
<evidence type="ECO:0000256" key="8">
    <source>
        <dbReference type="ARBA" id="ARBA00023065"/>
    </source>
</evidence>
<keyword evidence="11" id="KW-0407">Ion channel</keyword>
<evidence type="ECO:0000256" key="11">
    <source>
        <dbReference type="ARBA" id="ARBA00023303"/>
    </source>
</evidence>
<evidence type="ECO:0000256" key="4">
    <source>
        <dbReference type="ARBA" id="ARBA00022692"/>
    </source>
</evidence>
<feature type="transmembrane region" description="Helical" evidence="14">
    <location>
        <begin position="414"/>
        <end position="434"/>
    </location>
</feature>
<evidence type="ECO:0000256" key="12">
    <source>
        <dbReference type="PROSITE-ProRule" id="PRU00023"/>
    </source>
</evidence>
<feature type="transmembrane region" description="Helical" evidence="14">
    <location>
        <begin position="387"/>
        <end position="408"/>
    </location>
</feature>
<feature type="transmembrane region" description="Helical" evidence="14">
    <location>
        <begin position="446"/>
        <end position="468"/>
    </location>
</feature>
<evidence type="ECO:0000256" key="1">
    <source>
        <dbReference type="ARBA" id="ARBA00004141"/>
    </source>
</evidence>
<dbReference type="SUPFAM" id="SSF48403">
    <property type="entry name" value="Ankyrin repeat"/>
    <property type="match status" value="1"/>
</dbReference>
<dbReference type="InterPro" id="IPR002110">
    <property type="entry name" value="Ankyrin_rpt"/>
</dbReference>
<feature type="transmembrane region" description="Helical" evidence="14">
    <location>
        <begin position="480"/>
        <end position="509"/>
    </location>
</feature>
<evidence type="ECO:0000256" key="10">
    <source>
        <dbReference type="ARBA" id="ARBA00023180"/>
    </source>
</evidence>
<dbReference type="PANTHER" id="PTHR47143:SF1">
    <property type="entry name" value="ION_TRANS DOMAIN-CONTAINING PROTEIN"/>
    <property type="match status" value="1"/>
</dbReference>
<evidence type="ECO:0000256" key="9">
    <source>
        <dbReference type="ARBA" id="ARBA00023136"/>
    </source>
</evidence>
<evidence type="ECO:0000256" key="2">
    <source>
        <dbReference type="ARBA" id="ARBA00022448"/>
    </source>
</evidence>
<keyword evidence="3" id="KW-0716">Sensory transduction</keyword>
<dbReference type="Pfam" id="PF12796">
    <property type="entry name" value="Ank_2"/>
    <property type="match status" value="1"/>
</dbReference>
<feature type="compositionally biased region" description="Basic and acidic residues" evidence="13">
    <location>
        <begin position="94"/>
        <end position="107"/>
    </location>
</feature>
<organism evidence="16">
    <name type="scientific">Amphibalanus improvisus</name>
    <name type="common">Bay barnacle</name>
    <name type="synonym">Balanus improvisus</name>
    <dbReference type="NCBI Taxonomy" id="1220549"/>
    <lineage>
        <taxon>Eukaryota</taxon>
        <taxon>Metazoa</taxon>
        <taxon>Ecdysozoa</taxon>
        <taxon>Arthropoda</taxon>
        <taxon>Crustacea</taxon>
        <taxon>Multicrustacea</taxon>
        <taxon>Cirripedia</taxon>
        <taxon>Thoracica</taxon>
        <taxon>Thoracicalcarea</taxon>
        <taxon>Balanomorpha</taxon>
        <taxon>Balanoidea</taxon>
        <taxon>Balanidae</taxon>
        <taxon>Amphibalaninae</taxon>
        <taxon>Amphibalanus</taxon>
    </lineage>
</organism>
<keyword evidence="10" id="KW-0325">Glycoprotein</keyword>
<dbReference type="Pfam" id="PF00520">
    <property type="entry name" value="Ion_trans"/>
    <property type="match status" value="1"/>
</dbReference>
<dbReference type="InterPro" id="IPR005821">
    <property type="entry name" value="Ion_trans_dom"/>
</dbReference>
<feature type="transmembrane region" description="Helical" evidence="14">
    <location>
        <begin position="516"/>
        <end position="538"/>
    </location>
</feature>
<dbReference type="GO" id="GO:0005216">
    <property type="term" value="F:monoatomic ion channel activity"/>
    <property type="evidence" value="ECO:0007669"/>
    <property type="project" value="InterPro"/>
</dbReference>
<dbReference type="GO" id="GO:0034703">
    <property type="term" value="C:cation channel complex"/>
    <property type="evidence" value="ECO:0007669"/>
    <property type="project" value="UniProtKB-ARBA"/>
</dbReference>
<keyword evidence="9 14" id="KW-0472">Membrane</keyword>
<dbReference type="PANTHER" id="PTHR47143">
    <property type="entry name" value="TRANSIENT RECEPTOR POTENTIAL CATION CHANNEL PROTEIN PAINLESS"/>
    <property type="match status" value="1"/>
</dbReference>
<dbReference type="PROSITE" id="PS50088">
    <property type="entry name" value="ANK_REPEAT"/>
    <property type="match status" value="1"/>
</dbReference>
<feature type="region of interest" description="Disordered" evidence="13">
    <location>
        <begin position="670"/>
        <end position="699"/>
    </location>
</feature>
<dbReference type="Gene3D" id="1.25.40.20">
    <property type="entry name" value="Ankyrin repeat-containing domain"/>
    <property type="match status" value="1"/>
</dbReference>
<dbReference type="InterPro" id="IPR036770">
    <property type="entry name" value="Ankyrin_rpt-contain_sf"/>
</dbReference>
<accession>A0A4P8EUW8</accession>
<protein>
    <submittedName>
        <fullName evidence="16">Pyrexia</fullName>
    </submittedName>
</protein>
<keyword evidence="5" id="KW-0677">Repeat</keyword>
<feature type="repeat" description="ANK" evidence="12">
    <location>
        <begin position="137"/>
        <end position="164"/>
    </location>
</feature>
<evidence type="ECO:0000256" key="5">
    <source>
        <dbReference type="ARBA" id="ARBA00022737"/>
    </source>
</evidence>
<feature type="compositionally biased region" description="Gly residues" evidence="13">
    <location>
        <begin position="804"/>
        <end position="818"/>
    </location>
</feature>
<keyword evidence="2" id="KW-0813">Transport</keyword>
<name>A0A4P8EUW8_AMPIM</name>
<feature type="compositionally biased region" description="Low complexity" evidence="13">
    <location>
        <begin position="680"/>
        <end position="692"/>
    </location>
</feature>
<sequence>MSRISRSPPMTALAEDEDVLQSLLPGEQLSSNFITQQMTDIVRRTISQEGAEPPPEAADEPPVSLERRLYYACLSGDIQMATKALDAGANPNADMRDVTSNKRDRLTSDPGMRPHARMRMPMRQQTLPALLRPSILLHLVVALGDSAMLELLLRRGAKPEAKDAVGTTALHVVASARHPFNVTIELVCILNEWGAPLEAVNTPEEQTPILKAAQAGNTAALLVLAELGASCEARDQRDNTLLHLAAASGNSQTVSAALDRLPASFLQEKNKNGDTPLLLAKNRETVRPLLASGARADEPTTRKLLANIPSSVPDVLERYMTTNDEPLDSSQLEVYLDYMPFWDPKRDVPAPETDLLRDIVDADQNELLKHPVVETFMHVKWLQIRRYFYFNFVFYVCFALLVTAYGMMRVMYPYERSTTVVAVFTALFTLLCLLREMFQMAYSWRLYVTSVENWLELLAIALTTALLAGHSSYQPWVNHVVAWLMLATWLEMTLMVGRFPSVGIYIYMFVRVARKLIGFLLVYSPLLVAFALSFHVLFGMTPAFKTIPLSLIKTFVMMMGEYDYDGMFTEIDGPSYPGTSHLLLILFVVSMSIITVNLLIGLTVNDIQGLFKVAGVERLRMTVIQILYIESVIYSTVTKTLFRTRVCRQMQEKLALLPKLLLETVDRHLSGEQKPPHGQSPTKSPSTPSKSTVSADTEACDGLSPKCPIYRAAFRPNEKGRARLYRVTDSGDLRPTAFTVHSWMPRNMLLLLRERRASDDRESREQQLQAEILAAVRAKTVNPFDEAPEASPSSAPGKDAEEAGVGGDGDGYPEGGTDGRSRRGRRRRRKQAVAGRETLDELSQKLNTVLAAVSEVSLKMGLLERRVNMQDQARLDTFYSV</sequence>
<feature type="domain" description="Ion transport" evidence="15">
    <location>
        <begin position="388"/>
        <end position="609"/>
    </location>
</feature>
<evidence type="ECO:0000259" key="15">
    <source>
        <dbReference type="Pfam" id="PF00520"/>
    </source>
</evidence>
<evidence type="ECO:0000313" key="16">
    <source>
        <dbReference type="EMBL" id="QCO69761.1"/>
    </source>
</evidence>
<evidence type="ECO:0000256" key="14">
    <source>
        <dbReference type="SAM" id="Phobius"/>
    </source>
</evidence>
<keyword evidence="6 14" id="KW-1133">Transmembrane helix</keyword>
<feature type="region of interest" description="Disordered" evidence="13">
    <location>
        <begin position="784"/>
        <end position="836"/>
    </location>
</feature>
<keyword evidence="4 14" id="KW-0812">Transmembrane</keyword>
<dbReference type="InterPro" id="IPR052076">
    <property type="entry name" value="TRP_cation_channel"/>
</dbReference>
<feature type="transmembrane region" description="Helical" evidence="14">
    <location>
        <begin position="582"/>
        <end position="602"/>
    </location>
</feature>
<reference evidence="16" key="1">
    <citation type="journal article" date="2019" name="PLoS ONE">
        <title>Sensory receptor repertoire in cyprid antennules of the barnacle Balanus improvisus.</title>
        <authorList>
            <person name="Abramova A."/>
            <person name="Alm Rosenblad M."/>
            <person name="Blomberg A."/>
            <person name="Larsson T.A."/>
        </authorList>
    </citation>
    <scope>NUCLEOTIDE SEQUENCE</scope>
</reference>
<evidence type="ECO:0000256" key="3">
    <source>
        <dbReference type="ARBA" id="ARBA00022606"/>
    </source>
</evidence>
<dbReference type="EMBL" id="MK093205">
    <property type="protein sequence ID" value="QCO69761.1"/>
    <property type="molecule type" value="mRNA"/>
</dbReference>
<feature type="compositionally biased region" description="Basic residues" evidence="13">
    <location>
        <begin position="822"/>
        <end position="831"/>
    </location>
</feature>
<evidence type="ECO:0000256" key="6">
    <source>
        <dbReference type="ARBA" id="ARBA00022989"/>
    </source>
</evidence>
<dbReference type="SMART" id="SM00248">
    <property type="entry name" value="ANK"/>
    <property type="match status" value="5"/>
</dbReference>
<keyword evidence="7 12" id="KW-0040">ANK repeat</keyword>
<evidence type="ECO:0000256" key="13">
    <source>
        <dbReference type="SAM" id="MobiDB-lite"/>
    </source>
</evidence>
<keyword evidence="8" id="KW-0406">Ion transport</keyword>
<evidence type="ECO:0000256" key="7">
    <source>
        <dbReference type="ARBA" id="ARBA00023043"/>
    </source>
</evidence>
<comment type="subcellular location">
    <subcellularLocation>
        <location evidence="1">Membrane</location>
        <topology evidence="1">Multi-pass membrane protein</topology>
    </subcellularLocation>
</comment>
<dbReference type="AlphaFoldDB" id="A0A4P8EUW8"/>
<proteinExistence type="evidence at transcript level"/>